<name>A0A2N5V149_9BASI</name>
<evidence type="ECO:0000313" key="4">
    <source>
        <dbReference type="Proteomes" id="UP000235392"/>
    </source>
</evidence>
<dbReference type="PANTHER" id="PTHR33096:SF1">
    <property type="entry name" value="CXC1-LIKE CYSTEINE CLUSTER ASSOCIATED WITH KDZ TRANSPOSASES DOMAIN-CONTAINING PROTEIN"/>
    <property type="match status" value="1"/>
</dbReference>
<dbReference type="PANTHER" id="PTHR33096">
    <property type="entry name" value="CXC2 DOMAIN-CONTAINING PROTEIN"/>
    <property type="match status" value="1"/>
</dbReference>
<dbReference type="EMBL" id="PGCI01000065">
    <property type="protein sequence ID" value="PLW43677.1"/>
    <property type="molecule type" value="Genomic_DNA"/>
</dbReference>
<dbReference type="Pfam" id="PF18802">
    <property type="entry name" value="CxC1"/>
    <property type="match status" value="1"/>
</dbReference>
<protein>
    <recommendedName>
        <fullName evidence="2">CxC1-like cysteine cluster associated with KDZ transposases domain-containing protein</fullName>
    </recommendedName>
</protein>
<accession>A0A2N5V149</accession>
<proteinExistence type="predicted"/>
<sequence length="361" mass="41365">MACIPKGNPFSHKTSRAKKQRLQNASRHRKERAVLDSLMRGDHQAPPVPSRSQTKLPQTKDDAWEDDQDFNQPFYSAGPHDTSQPTDLLSSWSSIPWHVEAPRPNLPSQTPFLDPGISQMIRAHDRKTVHNTQAANWKKAMSKLLMAYLWLKEKTNNWTNSSMFIDYTSRFCNCPISPSTAFSMQLLAYHNYAWHNSNVRTFPFVLTQQLFSEERSETLWNKHKTAGRDLTNFFSSTIWVYHNLLNKTHELVQLTLRLTNNQKLALETCPACFGPSKQTGLHQLASVDNQLIISMDGNFQHCHQKAAGRNEVPLVTPSIFVNPSKLEALKEYIQVQEYIHKISKKVSPLLFVLMQLIPDSN</sequence>
<reference evidence="3 4" key="1">
    <citation type="submission" date="2017-11" db="EMBL/GenBank/DDBJ databases">
        <title>De novo assembly and phasing of dikaryotic genomes from two isolates of Puccinia coronata f. sp. avenae, the causal agent of oat crown rust.</title>
        <authorList>
            <person name="Miller M.E."/>
            <person name="Zhang Y."/>
            <person name="Omidvar V."/>
            <person name="Sperschneider J."/>
            <person name="Schwessinger B."/>
            <person name="Raley C."/>
            <person name="Palmer J.M."/>
            <person name="Garnica D."/>
            <person name="Upadhyaya N."/>
            <person name="Rathjen J."/>
            <person name="Taylor J.M."/>
            <person name="Park R.F."/>
            <person name="Dodds P.N."/>
            <person name="Hirsch C.D."/>
            <person name="Kianian S.F."/>
            <person name="Figueroa M."/>
        </authorList>
    </citation>
    <scope>NUCLEOTIDE SEQUENCE [LARGE SCALE GENOMIC DNA]</scope>
    <source>
        <strain evidence="3">12SD80</strain>
    </source>
</reference>
<dbReference type="AlphaFoldDB" id="A0A2N5V149"/>
<evidence type="ECO:0000313" key="3">
    <source>
        <dbReference type="EMBL" id="PLW43677.1"/>
    </source>
</evidence>
<feature type="compositionally biased region" description="Basic residues" evidence="1">
    <location>
        <begin position="13"/>
        <end position="31"/>
    </location>
</feature>
<organism evidence="3 4">
    <name type="scientific">Puccinia coronata f. sp. avenae</name>
    <dbReference type="NCBI Taxonomy" id="200324"/>
    <lineage>
        <taxon>Eukaryota</taxon>
        <taxon>Fungi</taxon>
        <taxon>Dikarya</taxon>
        <taxon>Basidiomycota</taxon>
        <taxon>Pucciniomycotina</taxon>
        <taxon>Pucciniomycetes</taxon>
        <taxon>Pucciniales</taxon>
        <taxon>Pucciniaceae</taxon>
        <taxon>Puccinia</taxon>
    </lineage>
</organism>
<evidence type="ECO:0000259" key="2">
    <source>
        <dbReference type="Pfam" id="PF18802"/>
    </source>
</evidence>
<dbReference type="InterPro" id="IPR041320">
    <property type="entry name" value="CxC1"/>
</dbReference>
<feature type="region of interest" description="Disordered" evidence="1">
    <location>
        <begin position="1"/>
        <end position="85"/>
    </location>
</feature>
<comment type="caution">
    <text evidence="3">The sequence shown here is derived from an EMBL/GenBank/DDBJ whole genome shotgun (WGS) entry which is preliminary data.</text>
</comment>
<feature type="domain" description="CxC1-like cysteine cluster associated with KDZ transposases" evidence="2">
    <location>
        <begin position="174"/>
        <end position="217"/>
    </location>
</feature>
<evidence type="ECO:0000256" key="1">
    <source>
        <dbReference type="SAM" id="MobiDB-lite"/>
    </source>
</evidence>
<dbReference type="Proteomes" id="UP000235392">
    <property type="component" value="Unassembled WGS sequence"/>
</dbReference>
<gene>
    <name evidence="3" type="ORF">PCASD_08265</name>
</gene>